<evidence type="ECO:0000256" key="1">
    <source>
        <dbReference type="ARBA" id="ARBA00023002"/>
    </source>
</evidence>
<evidence type="ECO:0000259" key="3">
    <source>
        <dbReference type="Pfam" id="PF00171"/>
    </source>
</evidence>
<gene>
    <name evidence="4" type="primary">paaN</name>
    <name evidence="4" type="ORF">ACFO5Q_11665</name>
</gene>
<keyword evidence="2" id="KW-0520">NAD</keyword>
<reference evidence="5" key="1">
    <citation type="journal article" date="2019" name="Int. J. Syst. Evol. Microbiol.">
        <title>The Global Catalogue of Microorganisms (GCM) 10K type strain sequencing project: providing services to taxonomists for standard genome sequencing and annotation.</title>
        <authorList>
            <consortium name="The Broad Institute Genomics Platform"/>
            <consortium name="The Broad Institute Genome Sequencing Center for Infectious Disease"/>
            <person name="Wu L."/>
            <person name="Ma J."/>
        </authorList>
    </citation>
    <scope>NUCLEOTIDE SEQUENCE [LARGE SCALE GENOMIC DNA]</scope>
    <source>
        <strain evidence="5">CGMCC 1.15304</strain>
    </source>
</reference>
<keyword evidence="1" id="KW-0560">Oxidoreductase</keyword>
<dbReference type="InterPro" id="IPR011975">
    <property type="entry name" value="PaaN_2"/>
</dbReference>
<organism evidence="4 5">
    <name type="scientific">Kordiimonas lipolytica</name>
    <dbReference type="NCBI Taxonomy" id="1662421"/>
    <lineage>
        <taxon>Bacteria</taxon>
        <taxon>Pseudomonadati</taxon>
        <taxon>Pseudomonadota</taxon>
        <taxon>Alphaproteobacteria</taxon>
        <taxon>Kordiimonadales</taxon>
        <taxon>Kordiimonadaceae</taxon>
        <taxon>Kordiimonas</taxon>
    </lineage>
</organism>
<feature type="domain" description="Aldehyde dehydrogenase" evidence="3">
    <location>
        <begin position="89"/>
        <end position="491"/>
    </location>
</feature>
<evidence type="ECO:0000313" key="4">
    <source>
        <dbReference type="EMBL" id="MFC4348500.1"/>
    </source>
</evidence>
<name>A0ABV8UBK1_9PROT</name>
<dbReference type="InterPro" id="IPR016162">
    <property type="entry name" value="Ald_DH_N"/>
</dbReference>
<proteinExistence type="predicted"/>
<accession>A0ABV8UBK1</accession>
<dbReference type="Pfam" id="PF00171">
    <property type="entry name" value="Aldedh"/>
    <property type="match status" value="1"/>
</dbReference>
<dbReference type="SUPFAM" id="SSF53720">
    <property type="entry name" value="ALDH-like"/>
    <property type="match status" value="1"/>
</dbReference>
<dbReference type="EMBL" id="JBHSCR010000010">
    <property type="protein sequence ID" value="MFC4348500.1"/>
    <property type="molecule type" value="Genomic_DNA"/>
</dbReference>
<evidence type="ECO:0000256" key="2">
    <source>
        <dbReference type="ARBA" id="ARBA00023027"/>
    </source>
</evidence>
<dbReference type="Gene3D" id="3.40.309.10">
    <property type="entry name" value="Aldehyde Dehydrogenase, Chain A, domain 2"/>
    <property type="match status" value="1"/>
</dbReference>
<dbReference type="PANTHER" id="PTHR42862">
    <property type="entry name" value="DELTA-1-PYRROLINE-5-CARBOXYLATE DEHYDROGENASE 1, ISOFORM A-RELATED"/>
    <property type="match status" value="1"/>
</dbReference>
<keyword evidence="5" id="KW-1185">Reference proteome</keyword>
<dbReference type="NCBIfam" id="TIGR02288">
    <property type="entry name" value="PaaN_2"/>
    <property type="match status" value="1"/>
</dbReference>
<comment type="caution">
    <text evidence="4">The sequence shown here is derived from an EMBL/GenBank/DDBJ whole genome shotgun (WGS) entry which is preliminary data.</text>
</comment>
<dbReference type="Proteomes" id="UP001595776">
    <property type="component" value="Unassembled WGS sequence"/>
</dbReference>
<dbReference type="PANTHER" id="PTHR42862:SF1">
    <property type="entry name" value="DELTA-1-PYRROLINE-5-CARBOXYLATE DEHYDROGENASE 2, ISOFORM A-RELATED"/>
    <property type="match status" value="1"/>
</dbReference>
<dbReference type="RefSeq" id="WP_068151513.1">
    <property type="nucleotide sequence ID" value="NZ_JBHSCR010000010.1"/>
</dbReference>
<dbReference type="InterPro" id="IPR015590">
    <property type="entry name" value="Aldehyde_DH_dom"/>
</dbReference>
<dbReference type="InterPro" id="IPR016161">
    <property type="entry name" value="Ald_DH/histidinol_DH"/>
</dbReference>
<evidence type="ECO:0000313" key="5">
    <source>
        <dbReference type="Proteomes" id="UP001595776"/>
    </source>
</evidence>
<dbReference type="InterPro" id="IPR016163">
    <property type="entry name" value="Ald_DH_C"/>
</dbReference>
<dbReference type="Gene3D" id="3.40.605.10">
    <property type="entry name" value="Aldehyde Dehydrogenase, Chain A, domain 1"/>
    <property type="match status" value="1"/>
</dbReference>
<dbReference type="InterPro" id="IPR050485">
    <property type="entry name" value="Proline_metab_enzyme"/>
</dbReference>
<sequence length="554" mass="59261">MTPFFDRHRDLLQQAIAAAQSRQFWSPFSEIPSRSIYGESAPDDGEQAFMKLLGKKFVIDQPQSGSWIGNENALYGLPLDISYPASSPDALVGAAKAAARDWAATSIGERIGILTEALVRLNARSFEIGHAVKHTTGQAFAMAFQAGGPHAQDRGLEALVYAYQEMGNVPGPVTWHKPQGKRPPLVVEKAFHIRPKGIALVIGCNTFPTWNSYPGLFASLATGNTVIVKPHPKAILPLAITVEVLRSVLKEAGLDPNVVTLAVDTSENPATEAFVTHPAIGIIDFTGSATFGNRVEREALRGARTYTEKSGVNNILIDSTDDISGMASNLALSLSLYSGQMCTTPQNLFVPKDGIQTNEGHLDFGDVVNRITEAVSNLLADDQRAASILGAIVNDDVRQRVEDIQQQPGLALPARSVTIEGGPNCCFTPSCRIVEASEVEAYGQEQFGPIFYIVRTEDTDHALGCIDTLVRSRGSMTLGAYSTNPEVLDKVTRTAVDAGVSLSCNLTGPLMVNQATAFSDFHGSGANPAANASLTDNAFIAGRFNIVEVRHNAG</sequence>
<protein>
    <submittedName>
        <fullName evidence="4">Phenylacetic acid degradation protein PaaN</fullName>
    </submittedName>
</protein>